<reference evidence="1" key="1">
    <citation type="submission" date="2022-07" db="EMBL/GenBank/DDBJ databases">
        <title>Phylogenomic reconstructions and comparative analyses of Kickxellomycotina fungi.</title>
        <authorList>
            <person name="Reynolds N.K."/>
            <person name="Stajich J.E."/>
            <person name="Barry K."/>
            <person name="Grigoriev I.V."/>
            <person name="Crous P."/>
            <person name="Smith M.E."/>
        </authorList>
    </citation>
    <scope>NUCLEOTIDE SEQUENCE</scope>
    <source>
        <strain evidence="1">CBS 109367</strain>
    </source>
</reference>
<dbReference type="OrthoDB" id="7848332at2759"/>
<name>A0A9W8GJB2_9FUNG</name>
<dbReference type="SUPFAM" id="SSF53335">
    <property type="entry name" value="S-adenosyl-L-methionine-dependent methyltransferases"/>
    <property type="match status" value="1"/>
</dbReference>
<organism evidence="1 2">
    <name type="scientific">Coemansia spiralis</name>
    <dbReference type="NCBI Taxonomy" id="417178"/>
    <lineage>
        <taxon>Eukaryota</taxon>
        <taxon>Fungi</taxon>
        <taxon>Fungi incertae sedis</taxon>
        <taxon>Zoopagomycota</taxon>
        <taxon>Kickxellomycotina</taxon>
        <taxon>Kickxellomycetes</taxon>
        <taxon>Kickxellales</taxon>
        <taxon>Kickxellaceae</taxon>
        <taxon>Coemansia</taxon>
    </lineage>
</organism>
<dbReference type="CDD" id="cd02440">
    <property type="entry name" value="AdoMet_MTases"/>
    <property type="match status" value="1"/>
</dbReference>
<evidence type="ECO:0000313" key="2">
    <source>
        <dbReference type="Proteomes" id="UP001151516"/>
    </source>
</evidence>
<dbReference type="AlphaFoldDB" id="A0A9W8GJB2"/>
<dbReference type="InterPro" id="IPR051720">
    <property type="entry name" value="rRNA_MeTrfase/Polyamine_Synth"/>
</dbReference>
<gene>
    <name evidence="1" type="ORF">IWW39_001168</name>
</gene>
<protein>
    <recommendedName>
        <fullName evidence="3">S-adenosyl-L-methionine-dependent methyltransferase</fullName>
    </recommendedName>
</protein>
<dbReference type="PROSITE" id="PS00092">
    <property type="entry name" value="N6_MTASE"/>
    <property type="match status" value="1"/>
</dbReference>
<proteinExistence type="predicted"/>
<dbReference type="PANTHER" id="PTHR23290">
    <property type="entry name" value="RRNA N6-ADENOSINE-METHYLTRANSFERASE METTL5"/>
    <property type="match status" value="1"/>
</dbReference>
<comment type="caution">
    <text evidence="1">The sequence shown here is derived from an EMBL/GenBank/DDBJ whole genome shotgun (WGS) entry which is preliminary data.</text>
</comment>
<dbReference type="Proteomes" id="UP001151516">
    <property type="component" value="Unassembled WGS sequence"/>
</dbReference>
<keyword evidence="2" id="KW-1185">Reference proteome</keyword>
<evidence type="ECO:0000313" key="1">
    <source>
        <dbReference type="EMBL" id="KAJ2689823.1"/>
    </source>
</evidence>
<dbReference type="PANTHER" id="PTHR23290:SF0">
    <property type="entry name" value="RRNA N6-ADENOSINE-METHYLTRANSFERASE METTL5"/>
    <property type="match status" value="1"/>
</dbReference>
<dbReference type="GO" id="GO:0008988">
    <property type="term" value="F:rRNA (adenine-N6-)-methyltransferase activity"/>
    <property type="evidence" value="ECO:0007669"/>
    <property type="project" value="TreeGrafter"/>
</dbReference>
<dbReference type="InterPro" id="IPR002052">
    <property type="entry name" value="DNA_methylase_N6_adenine_CS"/>
</dbReference>
<dbReference type="Gene3D" id="3.40.50.150">
    <property type="entry name" value="Vaccinia Virus protein VP39"/>
    <property type="match status" value="1"/>
</dbReference>
<dbReference type="EMBL" id="JANBTX010000019">
    <property type="protein sequence ID" value="KAJ2689823.1"/>
    <property type="molecule type" value="Genomic_DNA"/>
</dbReference>
<evidence type="ECO:0008006" key="3">
    <source>
        <dbReference type="Google" id="ProtNLM"/>
    </source>
</evidence>
<dbReference type="Pfam" id="PF06325">
    <property type="entry name" value="PrmA"/>
    <property type="match status" value="1"/>
</dbReference>
<sequence length="228" mass="24702">MKLKQLEGYLGDVAAFKDPKVQLEQYPTTAHLASRILYTAESSYGDIDGKAVVDLGCGCGMLSVAAAIMGASSVVGIDIDADALETALDNLEELEISDTVDLIQASLCVRAPDTGELSLNNDFVAKMRGKFDTAILNPPFGTKPGNKGIDVLFLQAACAMADSAVYSLHKSSTRDYLVKRARAWGFDCQVLAELKFDVPMMYKFHKKKSVDIDVDLLRLSRQTRAPSA</sequence>
<dbReference type="GO" id="GO:0003676">
    <property type="term" value="F:nucleic acid binding"/>
    <property type="evidence" value="ECO:0007669"/>
    <property type="project" value="InterPro"/>
</dbReference>
<dbReference type="InterPro" id="IPR029063">
    <property type="entry name" value="SAM-dependent_MTases_sf"/>
</dbReference>
<accession>A0A9W8GJB2</accession>